<feature type="region of interest" description="Disordered" evidence="2">
    <location>
        <begin position="323"/>
        <end position="343"/>
    </location>
</feature>
<evidence type="ECO:0000313" key="3">
    <source>
        <dbReference type="EMBL" id="KAH3859796.1"/>
    </source>
</evidence>
<dbReference type="AlphaFoldDB" id="A0A9D4LN81"/>
<organism evidence="3 4">
    <name type="scientific">Dreissena polymorpha</name>
    <name type="common">Zebra mussel</name>
    <name type="synonym">Mytilus polymorpha</name>
    <dbReference type="NCBI Taxonomy" id="45954"/>
    <lineage>
        <taxon>Eukaryota</taxon>
        <taxon>Metazoa</taxon>
        <taxon>Spiralia</taxon>
        <taxon>Lophotrochozoa</taxon>
        <taxon>Mollusca</taxon>
        <taxon>Bivalvia</taxon>
        <taxon>Autobranchia</taxon>
        <taxon>Heteroconchia</taxon>
        <taxon>Euheterodonta</taxon>
        <taxon>Imparidentia</taxon>
        <taxon>Neoheterodontei</taxon>
        <taxon>Myida</taxon>
        <taxon>Dreissenoidea</taxon>
        <taxon>Dreissenidae</taxon>
        <taxon>Dreissena</taxon>
    </lineage>
</organism>
<feature type="compositionally biased region" description="Polar residues" evidence="2">
    <location>
        <begin position="174"/>
        <end position="186"/>
    </location>
</feature>
<evidence type="ECO:0000256" key="2">
    <source>
        <dbReference type="SAM" id="MobiDB-lite"/>
    </source>
</evidence>
<reference evidence="3" key="1">
    <citation type="journal article" date="2019" name="bioRxiv">
        <title>The Genome of the Zebra Mussel, Dreissena polymorpha: A Resource for Invasive Species Research.</title>
        <authorList>
            <person name="McCartney M.A."/>
            <person name="Auch B."/>
            <person name="Kono T."/>
            <person name="Mallez S."/>
            <person name="Zhang Y."/>
            <person name="Obille A."/>
            <person name="Becker A."/>
            <person name="Abrahante J.E."/>
            <person name="Garbe J."/>
            <person name="Badalamenti J.P."/>
            <person name="Herman A."/>
            <person name="Mangelson H."/>
            <person name="Liachko I."/>
            <person name="Sullivan S."/>
            <person name="Sone E.D."/>
            <person name="Koren S."/>
            <person name="Silverstein K.A.T."/>
            <person name="Beckman K.B."/>
            <person name="Gohl D.M."/>
        </authorList>
    </citation>
    <scope>NUCLEOTIDE SEQUENCE</scope>
    <source>
        <strain evidence="3">Duluth1</strain>
        <tissue evidence="3">Whole animal</tissue>
    </source>
</reference>
<feature type="compositionally biased region" description="Polar residues" evidence="2">
    <location>
        <begin position="197"/>
        <end position="207"/>
    </location>
</feature>
<gene>
    <name evidence="3" type="ORF">DPMN_102619</name>
</gene>
<proteinExistence type="predicted"/>
<accession>A0A9D4LN81</accession>
<comment type="caution">
    <text evidence="3">The sequence shown here is derived from an EMBL/GenBank/DDBJ whole genome shotgun (WGS) entry which is preliminary data.</text>
</comment>
<keyword evidence="4" id="KW-1185">Reference proteome</keyword>
<feature type="coiled-coil region" evidence="1">
    <location>
        <begin position="99"/>
        <end position="133"/>
    </location>
</feature>
<feature type="region of interest" description="Disordered" evidence="2">
    <location>
        <begin position="161"/>
        <end position="207"/>
    </location>
</feature>
<evidence type="ECO:0000256" key="1">
    <source>
        <dbReference type="SAM" id="Coils"/>
    </source>
</evidence>
<keyword evidence="1" id="KW-0175">Coiled coil</keyword>
<name>A0A9D4LN81_DREPO</name>
<reference evidence="3" key="2">
    <citation type="submission" date="2020-11" db="EMBL/GenBank/DDBJ databases">
        <authorList>
            <person name="McCartney M.A."/>
            <person name="Auch B."/>
            <person name="Kono T."/>
            <person name="Mallez S."/>
            <person name="Becker A."/>
            <person name="Gohl D.M."/>
            <person name="Silverstein K.A.T."/>
            <person name="Koren S."/>
            <person name="Bechman K.B."/>
            <person name="Herman A."/>
            <person name="Abrahante J.E."/>
            <person name="Garbe J."/>
        </authorList>
    </citation>
    <scope>NUCLEOTIDE SEQUENCE</scope>
    <source>
        <strain evidence="3">Duluth1</strain>
        <tissue evidence="3">Whole animal</tissue>
    </source>
</reference>
<sequence length="443" mass="51002">MSEIESHRKEVLKYQKIIQECTDQMKIVAECCNLPEETMEQILNEEPRQALPMYIECLTETLSSLMEDRIMCLQILRADGQNMSTSLPNLLRAYIEALKHHAERAHREAKSRLDSLESANKQSVSEISKMRKQISKKHEEVEKLHLKLQEIKDVTMKKVSELNTDRSSRDFDDQISQTEAPSALNNKTKKHHGNGEQEGTSPSSLYNAPTPLPKIDQRSIQISAERLARLRHSAKKLESSLQDALSQMDTFRKGMQPTKITQSNLFGTPKPFGTSHLPDMPQTLKKEMKLLPSPMHMWSTKFEVSGPRTQDAEIELIKQLEREKEEKKRKAKEKRREAIQKSQERILNSQEAPTFRSLMKSLDEVKKNKGKSFKPVGQVTKCLRCNKLFTLNDNHKKSCNYHPKGKERIEQYSDRGKLVKVTYVWKCCMLGPDNPGCSYGQHV</sequence>
<dbReference type="EMBL" id="JAIWYP010000003">
    <property type="protein sequence ID" value="KAH3859796.1"/>
    <property type="molecule type" value="Genomic_DNA"/>
</dbReference>
<evidence type="ECO:0000313" key="4">
    <source>
        <dbReference type="Proteomes" id="UP000828390"/>
    </source>
</evidence>
<feature type="region of interest" description="Disordered" evidence="2">
    <location>
        <begin position="261"/>
        <end position="280"/>
    </location>
</feature>
<dbReference type="Proteomes" id="UP000828390">
    <property type="component" value="Unassembled WGS sequence"/>
</dbReference>
<feature type="compositionally biased region" description="Basic and acidic residues" evidence="2">
    <location>
        <begin position="161"/>
        <end position="172"/>
    </location>
</feature>
<protein>
    <submittedName>
        <fullName evidence="3">Uncharacterized protein</fullName>
    </submittedName>
</protein>